<keyword evidence="3" id="KW-0378">Hydrolase</keyword>
<name>A0A5J6MT15_9PROT</name>
<reference evidence="6 7" key="1">
    <citation type="submission" date="2019-08" db="EMBL/GenBank/DDBJ databases">
        <title>Hyperibacter terrae gen. nov., sp. nov. and Hyperibacter viscosus sp. nov., two new members in the family Rhodospirillaceae isolated from the rhizosphere of Hypericum perforatum.</title>
        <authorList>
            <person name="Noviana Z."/>
        </authorList>
    </citation>
    <scope>NUCLEOTIDE SEQUENCE [LARGE SCALE GENOMIC DNA]</scope>
    <source>
        <strain evidence="6 7">R5913</strain>
    </source>
</reference>
<dbReference type="KEGG" id="htq:FRZ44_44830"/>
<dbReference type="RefSeq" id="WP_191908251.1">
    <property type="nucleotide sequence ID" value="NZ_CP042906.1"/>
</dbReference>
<dbReference type="PANTHER" id="PTHR31609">
    <property type="entry name" value="YDJC DEACETYLASE FAMILY MEMBER"/>
    <property type="match status" value="1"/>
</dbReference>
<dbReference type="AlphaFoldDB" id="A0A5J6MT15"/>
<keyword evidence="7" id="KW-1185">Reference proteome</keyword>
<evidence type="ECO:0000256" key="5">
    <source>
        <dbReference type="ARBA" id="ARBA00023277"/>
    </source>
</evidence>
<dbReference type="Pfam" id="PF04794">
    <property type="entry name" value="YdjC"/>
    <property type="match status" value="1"/>
</dbReference>
<accession>A0A5J6MT15</accession>
<dbReference type="GO" id="GO:0005975">
    <property type="term" value="P:carbohydrate metabolic process"/>
    <property type="evidence" value="ECO:0007669"/>
    <property type="project" value="InterPro"/>
</dbReference>
<organism evidence="6 7">
    <name type="scientific">Hypericibacter terrae</name>
    <dbReference type="NCBI Taxonomy" id="2602015"/>
    <lineage>
        <taxon>Bacteria</taxon>
        <taxon>Pseudomonadati</taxon>
        <taxon>Pseudomonadota</taxon>
        <taxon>Alphaproteobacteria</taxon>
        <taxon>Rhodospirillales</taxon>
        <taxon>Dongiaceae</taxon>
        <taxon>Hypericibacter</taxon>
    </lineage>
</organism>
<dbReference type="Gene3D" id="3.20.20.370">
    <property type="entry name" value="Glycoside hydrolase/deacetylase"/>
    <property type="match status" value="1"/>
</dbReference>
<evidence type="ECO:0000256" key="3">
    <source>
        <dbReference type="ARBA" id="ARBA00022801"/>
    </source>
</evidence>
<dbReference type="SUPFAM" id="SSF88713">
    <property type="entry name" value="Glycoside hydrolase/deacetylase"/>
    <property type="match status" value="1"/>
</dbReference>
<dbReference type="Proteomes" id="UP000326202">
    <property type="component" value="Chromosome"/>
</dbReference>
<keyword evidence="5" id="KW-0119">Carbohydrate metabolism</keyword>
<dbReference type="GO" id="GO:0019213">
    <property type="term" value="F:deacetylase activity"/>
    <property type="evidence" value="ECO:0007669"/>
    <property type="project" value="TreeGrafter"/>
</dbReference>
<dbReference type="InterPro" id="IPR011330">
    <property type="entry name" value="Glyco_hydro/deAcase_b/a-brl"/>
</dbReference>
<keyword evidence="2" id="KW-0479">Metal-binding</keyword>
<sequence>MSSPLVCADDYGLAPGVDRAIRELAADRRLDAISVMTVFDDFDSEIAPLVAVAGPCRIGLHFTLTDFSPLGPMKKISPNGRLPSMALFLLRAYTRQLDGREIAAELERQFQRLATALGRKPDFIDGHKHVQVLPIVREVVLAHARRHDVPVRMIELPAGVAKNALPQQGKAAMLGRMGRRLAEEAGDQALNRGFLGVRSFSPRESYRALFRRWLAVAPTGSLIMCHPGFPDETLAARDCVTTTRAGEFAYLSSPGYLADRAEYARRQKN</sequence>
<dbReference type="InterPro" id="IPR006879">
    <property type="entry name" value="YdjC-like"/>
</dbReference>
<keyword evidence="4" id="KW-0460">Magnesium</keyword>
<evidence type="ECO:0000313" key="6">
    <source>
        <dbReference type="EMBL" id="QEX19170.1"/>
    </source>
</evidence>
<proteinExistence type="predicted"/>
<gene>
    <name evidence="6" type="ORF">FRZ44_44830</name>
</gene>
<dbReference type="PANTHER" id="PTHR31609:SF1">
    <property type="entry name" value="CARBOHYDRATE DEACETYLASE"/>
    <property type="match status" value="1"/>
</dbReference>
<evidence type="ECO:0000256" key="1">
    <source>
        <dbReference type="ARBA" id="ARBA00001946"/>
    </source>
</evidence>
<evidence type="ECO:0000256" key="2">
    <source>
        <dbReference type="ARBA" id="ARBA00022723"/>
    </source>
</evidence>
<dbReference type="GO" id="GO:0016787">
    <property type="term" value="F:hydrolase activity"/>
    <property type="evidence" value="ECO:0007669"/>
    <property type="project" value="UniProtKB-KW"/>
</dbReference>
<evidence type="ECO:0008006" key="8">
    <source>
        <dbReference type="Google" id="ProtNLM"/>
    </source>
</evidence>
<evidence type="ECO:0000313" key="7">
    <source>
        <dbReference type="Proteomes" id="UP000326202"/>
    </source>
</evidence>
<comment type="cofactor">
    <cofactor evidence="1">
        <name>Mg(2+)</name>
        <dbReference type="ChEBI" id="CHEBI:18420"/>
    </cofactor>
</comment>
<dbReference type="GO" id="GO:0046872">
    <property type="term" value="F:metal ion binding"/>
    <property type="evidence" value="ECO:0007669"/>
    <property type="project" value="UniProtKB-KW"/>
</dbReference>
<dbReference type="CDD" id="cd10807">
    <property type="entry name" value="YdjC_like_3"/>
    <property type="match status" value="1"/>
</dbReference>
<protein>
    <recommendedName>
        <fullName evidence="8">ChbG/HpnK family deacetylase</fullName>
    </recommendedName>
</protein>
<evidence type="ECO:0000256" key="4">
    <source>
        <dbReference type="ARBA" id="ARBA00022842"/>
    </source>
</evidence>
<dbReference type="EMBL" id="CP042906">
    <property type="protein sequence ID" value="QEX19170.1"/>
    <property type="molecule type" value="Genomic_DNA"/>
</dbReference>